<evidence type="ECO:0000256" key="5">
    <source>
        <dbReference type="ARBA" id="ARBA00023163"/>
    </source>
</evidence>
<dbReference type="InterPro" id="IPR007630">
    <property type="entry name" value="RNA_pol_sigma70_r4"/>
</dbReference>
<dbReference type="Proteomes" id="UP000282574">
    <property type="component" value="Unassembled WGS sequence"/>
</dbReference>
<gene>
    <name evidence="7" type="primary">sigD</name>
    <name evidence="7" type="ORF">DSM107010_06060</name>
</gene>
<dbReference type="InterPro" id="IPR013324">
    <property type="entry name" value="RNA_pol_sigma_r3/r4-like"/>
</dbReference>
<dbReference type="InterPro" id="IPR013325">
    <property type="entry name" value="RNA_pol_sigma_r2"/>
</dbReference>
<keyword evidence="3" id="KW-0731">Sigma factor</keyword>
<dbReference type="Pfam" id="PF00140">
    <property type="entry name" value="Sigma70_r1_2"/>
    <property type="match status" value="1"/>
</dbReference>
<comment type="similarity">
    <text evidence="1">Belongs to the sigma-70 factor family.</text>
</comment>
<dbReference type="Pfam" id="PF04545">
    <property type="entry name" value="Sigma70_r4"/>
    <property type="match status" value="1"/>
</dbReference>
<dbReference type="InterPro" id="IPR009042">
    <property type="entry name" value="RNA_pol_sigma70_r1_2"/>
</dbReference>
<dbReference type="InterPro" id="IPR007627">
    <property type="entry name" value="RNA_pol_sigma70_r2"/>
</dbReference>
<evidence type="ECO:0000256" key="3">
    <source>
        <dbReference type="ARBA" id="ARBA00023082"/>
    </source>
</evidence>
<dbReference type="GO" id="GO:0006352">
    <property type="term" value="P:DNA-templated transcription initiation"/>
    <property type="evidence" value="ECO:0007669"/>
    <property type="project" value="InterPro"/>
</dbReference>
<dbReference type="Pfam" id="PF04539">
    <property type="entry name" value="Sigma70_r3"/>
    <property type="match status" value="1"/>
</dbReference>
<dbReference type="Gene3D" id="1.20.120.1810">
    <property type="match status" value="1"/>
</dbReference>
<dbReference type="InterPro" id="IPR014284">
    <property type="entry name" value="RNA_pol_sigma-70_dom"/>
</dbReference>
<dbReference type="PRINTS" id="PR00046">
    <property type="entry name" value="SIGMA70FCT"/>
</dbReference>
<dbReference type="PANTHER" id="PTHR30603">
    <property type="entry name" value="RNA POLYMERASE SIGMA FACTOR RPO"/>
    <property type="match status" value="1"/>
</dbReference>
<dbReference type="GO" id="GO:0003677">
    <property type="term" value="F:DNA binding"/>
    <property type="evidence" value="ECO:0007669"/>
    <property type="project" value="UniProtKB-KW"/>
</dbReference>
<name>A0AB37URV8_9CYAN</name>
<reference evidence="7 8" key="1">
    <citation type="journal article" date="2019" name="Genome Biol. Evol.">
        <title>Day and night: Metabolic profiles and evolutionary relationships of six axenic non-marine cyanobacteria.</title>
        <authorList>
            <person name="Will S.E."/>
            <person name="Henke P."/>
            <person name="Boedeker C."/>
            <person name="Huang S."/>
            <person name="Brinkmann H."/>
            <person name="Rohde M."/>
            <person name="Jarek M."/>
            <person name="Friedl T."/>
            <person name="Seufert S."/>
            <person name="Schumacher M."/>
            <person name="Overmann J."/>
            <person name="Neumann-Schaal M."/>
            <person name="Petersen J."/>
        </authorList>
    </citation>
    <scope>NUCLEOTIDE SEQUENCE [LARGE SCALE GENOMIC DNA]</scope>
    <source>
        <strain evidence="7 8">SAG 39.79</strain>
    </source>
</reference>
<accession>A0AB37URV8</accession>
<keyword evidence="4" id="KW-0238">DNA-binding</keyword>
<dbReference type="InterPro" id="IPR036388">
    <property type="entry name" value="WH-like_DNA-bd_sf"/>
</dbReference>
<dbReference type="AlphaFoldDB" id="A0AB37URV8"/>
<dbReference type="PROSITE" id="PS00715">
    <property type="entry name" value="SIGMA70_1"/>
    <property type="match status" value="1"/>
</dbReference>
<evidence type="ECO:0000256" key="4">
    <source>
        <dbReference type="ARBA" id="ARBA00023125"/>
    </source>
</evidence>
<dbReference type="SUPFAM" id="SSF88659">
    <property type="entry name" value="Sigma3 and sigma4 domains of RNA polymerase sigma factors"/>
    <property type="match status" value="2"/>
</dbReference>
<feature type="domain" description="RNA polymerase sigma-70" evidence="6">
    <location>
        <begin position="116"/>
        <end position="129"/>
    </location>
</feature>
<dbReference type="EMBL" id="RSCK01000003">
    <property type="protein sequence ID" value="RUT14123.1"/>
    <property type="molecule type" value="Genomic_DNA"/>
</dbReference>
<organism evidence="7 8">
    <name type="scientific">Chroococcidiopsis cubana SAG 39.79</name>
    <dbReference type="NCBI Taxonomy" id="388085"/>
    <lineage>
        <taxon>Bacteria</taxon>
        <taxon>Bacillati</taxon>
        <taxon>Cyanobacteriota</taxon>
        <taxon>Cyanophyceae</taxon>
        <taxon>Chroococcidiopsidales</taxon>
        <taxon>Chroococcidiopsidaceae</taxon>
        <taxon>Chroococcidiopsis</taxon>
    </lineage>
</organism>
<keyword evidence="5" id="KW-0804">Transcription</keyword>
<dbReference type="InterPro" id="IPR000943">
    <property type="entry name" value="RNA_pol_sigma70"/>
</dbReference>
<dbReference type="InterPro" id="IPR050239">
    <property type="entry name" value="Sigma-70_RNA_pol_init_factors"/>
</dbReference>
<evidence type="ECO:0000313" key="7">
    <source>
        <dbReference type="EMBL" id="RUT14123.1"/>
    </source>
</evidence>
<dbReference type="SUPFAM" id="SSF88946">
    <property type="entry name" value="Sigma2 domain of RNA polymerase sigma factors"/>
    <property type="match status" value="1"/>
</dbReference>
<keyword evidence="2" id="KW-0805">Transcription regulation</keyword>
<evidence type="ECO:0000256" key="2">
    <source>
        <dbReference type="ARBA" id="ARBA00023015"/>
    </source>
</evidence>
<evidence type="ECO:0000313" key="8">
    <source>
        <dbReference type="Proteomes" id="UP000282574"/>
    </source>
</evidence>
<protein>
    <submittedName>
        <fullName evidence="7">RNA polymerase sigma factor</fullName>
    </submittedName>
</protein>
<dbReference type="NCBIfam" id="TIGR02937">
    <property type="entry name" value="sigma70-ECF"/>
    <property type="match status" value="1"/>
</dbReference>
<dbReference type="RefSeq" id="WP_106168947.1">
    <property type="nucleotide sequence ID" value="NZ_JAVKZF010000005.1"/>
</dbReference>
<dbReference type="Gene3D" id="1.10.10.10">
    <property type="entry name" value="Winged helix-like DNA-binding domain superfamily/Winged helix DNA-binding domain"/>
    <property type="match status" value="2"/>
</dbReference>
<dbReference type="PANTHER" id="PTHR30603:SF60">
    <property type="entry name" value="RNA POLYMERASE SIGMA FACTOR RPOD"/>
    <property type="match status" value="1"/>
</dbReference>
<dbReference type="Pfam" id="PF04542">
    <property type="entry name" value="Sigma70_r2"/>
    <property type="match status" value="1"/>
</dbReference>
<sequence>MDILIQDKENNTLDLVRIYLREIGRIELLTPDRELSYGTQVQKMKAAIIRKDALAQALGREPTLPEWAAYSHISESELKQALERGKYAKKKLIEANLRLVVSVAKKYQKRNVELLDLIQEGSLGLERAVEKYDPTKGYCFSTYSYWWIRQAITRAIAQKARTIRLPNHVVENLNKIKKTQRQLSQQLRRTPTTNEIANFLDIDLQKLQQYLSYLNLKVISLDLRLGAGAERDMSLGELLEDIRASRTSESDELQYYLHDCVQQITSILTIRERTVLSLLFGLEDGIDRSLNEVAQCLNLSRERIRQIKDRAFQRIQYSFHKSGAELIDFLERV</sequence>
<proteinExistence type="inferred from homology"/>
<keyword evidence="8" id="KW-1185">Reference proteome</keyword>
<dbReference type="InterPro" id="IPR007624">
    <property type="entry name" value="RNA_pol_sigma70_r3"/>
</dbReference>
<evidence type="ECO:0000259" key="6">
    <source>
        <dbReference type="PROSITE" id="PS00715"/>
    </source>
</evidence>
<comment type="caution">
    <text evidence="7">The sequence shown here is derived from an EMBL/GenBank/DDBJ whole genome shotgun (WGS) entry which is preliminary data.</text>
</comment>
<dbReference type="GO" id="GO:0016987">
    <property type="term" value="F:sigma factor activity"/>
    <property type="evidence" value="ECO:0007669"/>
    <property type="project" value="UniProtKB-KW"/>
</dbReference>
<evidence type="ECO:0000256" key="1">
    <source>
        <dbReference type="ARBA" id="ARBA00007788"/>
    </source>
</evidence>